<dbReference type="EMBL" id="CP011307">
    <property type="protein sequence ID" value="ALP92770.1"/>
    <property type="molecule type" value="Genomic_DNA"/>
</dbReference>
<keyword evidence="5 8" id="KW-0645">Protease</keyword>
<dbReference type="Gene3D" id="2.10.109.10">
    <property type="entry name" value="Umud Fragment, subunit A"/>
    <property type="match status" value="1"/>
</dbReference>
<dbReference type="PROSITE" id="PS00760">
    <property type="entry name" value="SPASE_I_2"/>
    <property type="match status" value="1"/>
</dbReference>
<evidence type="ECO:0000256" key="4">
    <source>
        <dbReference type="ARBA" id="ARBA00013208"/>
    </source>
</evidence>
<dbReference type="EC" id="3.4.21.89" evidence="4 8"/>
<feature type="transmembrane region" description="Helical" evidence="8">
    <location>
        <begin position="29"/>
        <end position="54"/>
    </location>
</feature>
<evidence type="ECO:0000256" key="6">
    <source>
        <dbReference type="ARBA" id="ARBA00022801"/>
    </source>
</evidence>
<dbReference type="InterPro" id="IPR036286">
    <property type="entry name" value="LexA/Signal_pep-like_sf"/>
</dbReference>
<dbReference type="AlphaFoldDB" id="A0A0S2W0L0"/>
<dbReference type="InterPro" id="IPR019756">
    <property type="entry name" value="Pept_S26A_signal_pept_1_Ser-AS"/>
</dbReference>
<evidence type="ECO:0000256" key="9">
    <source>
        <dbReference type="RuleBase" id="RU362042"/>
    </source>
</evidence>
<dbReference type="Proteomes" id="UP000064844">
    <property type="component" value="Chromosome"/>
</dbReference>
<dbReference type="eggNOG" id="COG0681">
    <property type="taxonomic scope" value="Bacteria"/>
</dbReference>
<dbReference type="Pfam" id="PF10502">
    <property type="entry name" value="Peptidase_S26"/>
    <property type="match status" value="1"/>
</dbReference>
<sequence length="204" mass="22595">MFEEEHLEPQESGEEESRLSDRDALKVDLYFWLQALVMALVGLILVFTFIGRIIGVDGSSMMPTLHDHDMLLLQSIGYTPESGDVVVLSKKSFREGQPIVKRVIAVGGQTVDIDYESNTVYVDGVVLDEPYILEPMRELPSNFATHVVVPEGSIFVMGDNRNNSTDGRSPELGVVDERCVLGRALFVLLPFQDIGPVESISRPA</sequence>
<proteinExistence type="inferred from homology"/>
<dbReference type="InterPro" id="IPR019758">
    <property type="entry name" value="Pept_S26A_signal_pept_1_CS"/>
</dbReference>
<evidence type="ECO:0000256" key="3">
    <source>
        <dbReference type="ARBA" id="ARBA00009370"/>
    </source>
</evidence>
<dbReference type="InterPro" id="IPR019533">
    <property type="entry name" value="Peptidase_S26"/>
</dbReference>
<evidence type="ECO:0000313" key="12">
    <source>
        <dbReference type="Proteomes" id="UP000064844"/>
    </source>
</evidence>
<keyword evidence="8" id="KW-0812">Transmembrane</keyword>
<dbReference type="GO" id="GO:0006465">
    <property type="term" value="P:signal peptide processing"/>
    <property type="evidence" value="ECO:0007669"/>
    <property type="project" value="InterPro"/>
</dbReference>
<organism evidence="11 12">
    <name type="scientific">Intestinimonas butyriciproducens</name>
    <dbReference type="NCBI Taxonomy" id="1297617"/>
    <lineage>
        <taxon>Bacteria</taxon>
        <taxon>Bacillati</taxon>
        <taxon>Bacillota</taxon>
        <taxon>Clostridia</taxon>
        <taxon>Eubacteriales</taxon>
        <taxon>Intestinimonas</taxon>
    </lineage>
</organism>
<dbReference type="PANTHER" id="PTHR43390">
    <property type="entry name" value="SIGNAL PEPTIDASE I"/>
    <property type="match status" value="1"/>
</dbReference>
<dbReference type="PANTHER" id="PTHR43390:SF1">
    <property type="entry name" value="CHLOROPLAST PROCESSING PEPTIDASE"/>
    <property type="match status" value="1"/>
</dbReference>
<dbReference type="GO" id="GO:0009003">
    <property type="term" value="F:signal peptidase activity"/>
    <property type="evidence" value="ECO:0007669"/>
    <property type="project" value="UniProtKB-EC"/>
</dbReference>
<dbReference type="NCBIfam" id="TIGR02227">
    <property type="entry name" value="sigpep_I_bact"/>
    <property type="match status" value="1"/>
</dbReference>
<comment type="similarity">
    <text evidence="3 9">Belongs to the peptidase S26 family.</text>
</comment>
<comment type="catalytic activity">
    <reaction evidence="1 8">
        <text>Cleavage of hydrophobic, N-terminal signal or leader sequences from secreted and periplasmic proteins.</text>
        <dbReference type="EC" id="3.4.21.89"/>
    </reaction>
</comment>
<reference evidence="11 12" key="1">
    <citation type="journal article" date="2015" name="Nat. Commun.">
        <title>Production of butyrate from lysine and the Amadori product fructoselysine by a human gut commensal.</title>
        <authorList>
            <person name="Bui T.P."/>
            <person name="Ritari J."/>
            <person name="Boeren S."/>
            <person name="de Waard P."/>
            <person name="Plugge C.M."/>
            <person name="de Vos W.M."/>
        </authorList>
    </citation>
    <scope>NUCLEOTIDE SEQUENCE [LARGE SCALE GENOMIC DNA]</scope>
    <source>
        <strain evidence="11 12">AF211</strain>
    </source>
</reference>
<feature type="domain" description="Peptidase S26" evidence="10">
    <location>
        <begin position="32"/>
        <end position="188"/>
    </location>
</feature>
<dbReference type="KEGG" id="ibu:IB211_00375"/>
<accession>A0A0S2W0L0</accession>
<evidence type="ECO:0000256" key="1">
    <source>
        <dbReference type="ARBA" id="ARBA00000677"/>
    </source>
</evidence>
<dbReference type="CDD" id="cd06530">
    <property type="entry name" value="S26_SPase_I"/>
    <property type="match status" value="1"/>
</dbReference>
<dbReference type="GO" id="GO:0005886">
    <property type="term" value="C:plasma membrane"/>
    <property type="evidence" value="ECO:0007669"/>
    <property type="project" value="UniProtKB-SubCell"/>
</dbReference>
<reference evidence="12" key="2">
    <citation type="submission" date="2015-04" db="EMBL/GenBank/DDBJ databases">
        <title>A butyrogenic pathway from the amino acid lysine in a human gut commensal.</title>
        <authorList>
            <person name="de Vos W.M."/>
            <person name="Bui N.T.P."/>
            <person name="Plugge C.M."/>
            <person name="Ritari J."/>
        </authorList>
    </citation>
    <scope>NUCLEOTIDE SEQUENCE [LARGE SCALE GENOMIC DNA]</scope>
    <source>
        <strain evidence="12">AF211</strain>
    </source>
</reference>
<keyword evidence="12" id="KW-1185">Reference proteome</keyword>
<dbReference type="PROSITE" id="PS00761">
    <property type="entry name" value="SPASE_I_3"/>
    <property type="match status" value="1"/>
</dbReference>
<dbReference type="STRING" id="1297617.IB211_00375"/>
<protein>
    <recommendedName>
        <fullName evidence="4 8">Signal peptidase I</fullName>
        <ecNumber evidence="4 8">3.4.21.89</ecNumber>
    </recommendedName>
</protein>
<gene>
    <name evidence="11" type="ORF">IB211_00375</name>
</gene>
<comment type="subcellular location">
    <subcellularLocation>
        <location evidence="2">Cell membrane</location>
        <topology evidence="2">Single-pass type II membrane protein</topology>
    </subcellularLocation>
    <subcellularLocation>
        <location evidence="9">Membrane</location>
        <topology evidence="9">Single-pass type II membrane protein</topology>
    </subcellularLocation>
</comment>
<dbReference type="GO" id="GO:0004252">
    <property type="term" value="F:serine-type endopeptidase activity"/>
    <property type="evidence" value="ECO:0007669"/>
    <property type="project" value="InterPro"/>
</dbReference>
<evidence type="ECO:0000256" key="8">
    <source>
        <dbReference type="RuleBase" id="RU003993"/>
    </source>
</evidence>
<feature type="active site" evidence="7">
    <location>
        <position position="60"/>
    </location>
</feature>
<keyword evidence="8" id="KW-1133">Transmembrane helix</keyword>
<feature type="active site" evidence="7">
    <location>
        <position position="101"/>
    </location>
</feature>
<name>A0A0S2W0L0_9FIRM</name>
<evidence type="ECO:0000313" key="11">
    <source>
        <dbReference type="EMBL" id="ALP92770.1"/>
    </source>
</evidence>
<keyword evidence="8" id="KW-0472">Membrane</keyword>
<evidence type="ECO:0000259" key="10">
    <source>
        <dbReference type="Pfam" id="PF10502"/>
    </source>
</evidence>
<evidence type="ECO:0000256" key="7">
    <source>
        <dbReference type="PIRSR" id="PIRSR600223-1"/>
    </source>
</evidence>
<evidence type="ECO:0000256" key="2">
    <source>
        <dbReference type="ARBA" id="ARBA00004401"/>
    </source>
</evidence>
<dbReference type="PRINTS" id="PR00727">
    <property type="entry name" value="LEADERPTASE"/>
</dbReference>
<dbReference type="PATRIC" id="fig|1297617.4.peg.379"/>
<keyword evidence="6 8" id="KW-0378">Hydrolase</keyword>
<dbReference type="RefSeq" id="WP_033117029.1">
    <property type="nucleotide sequence ID" value="NZ_CALICV010000120.1"/>
</dbReference>
<dbReference type="InterPro" id="IPR019757">
    <property type="entry name" value="Pept_S26A_signal_pept_1_Lys-AS"/>
</dbReference>
<dbReference type="SUPFAM" id="SSF51306">
    <property type="entry name" value="LexA/Signal peptidase"/>
    <property type="match status" value="1"/>
</dbReference>
<evidence type="ECO:0000256" key="5">
    <source>
        <dbReference type="ARBA" id="ARBA00022670"/>
    </source>
</evidence>
<dbReference type="PROSITE" id="PS00501">
    <property type="entry name" value="SPASE_I_1"/>
    <property type="match status" value="1"/>
</dbReference>
<dbReference type="InterPro" id="IPR000223">
    <property type="entry name" value="Pept_S26A_signal_pept_1"/>
</dbReference>